<proteinExistence type="predicted"/>
<dbReference type="Proteomes" id="UP001220022">
    <property type="component" value="Unassembled WGS sequence"/>
</dbReference>
<dbReference type="RefSeq" id="WP_275823454.1">
    <property type="nucleotide sequence ID" value="NZ_BAAANM010000057.1"/>
</dbReference>
<organism evidence="1 2">
    <name type="scientific">Streptantibioticus ferralitis</name>
    <dbReference type="NCBI Taxonomy" id="236510"/>
    <lineage>
        <taxon>Bacteria</taxon>
        <taxon>Bacillati</taxon>
        <taxon>Actinomycetota</taxon>
        <taxon>Actinomycetes</taxon>
        <taxon>Kitasatosporales</taxon>
        <taxon>Streptomycetaceae</taxon>
        <taxon>Streptantibioticus</taxon>
    </lineage>
</organism>
<gene>
    <name evidence="1" type="ORF">P2L57_39745</name>
</gene>
<reference evidence="1 2" key="1">
    <citation type="submission" date="2023-03" db="EMBL/GenBank/DDBJ databases">
        <title>Draft genome sequence of type strain Streptomyces ferralitis JCM 14344.</title>
        <authorList>
            <person name="Klaysubun C."/>
            <person name="Duangmal K."/>
        </authorList>
    </citation>
    <scope>NUCLEOTIDE SEQUENCE [LARGE SCALE GENOMIC DNA]</scope>
    <source>
        <strain evidence="1 2">JCM 14344</strain>
    </source>
</reference>
<keyword evidence="2" id="KW-1185">Reference proteome</keyword>
<evidence type="ECO:0000313" key="2">
    <source>
        <dbReference type="Proteomes" id="UP001220022"/>
    </source>
</evidence>
<evidence type="ECO:0000313" key="1">
    <source>
        <dbReference type="EMBL" id="MDF2261625.1"/>
    </source>
</evidence>
<dbReference type="EMBL" id="JARHTQ010000083">
    <property type="protein sequence ID" value="MDF2261625.1"/>
    <property type="molecule type" value="Genomic_DNA"/>
</dbReference>
<comment type="caution">
    <text evidence="1">The sequence shown here is derived from an EMBL/GenBank/DDBJ whole genome shotgun (WGS) entry which is preliminary data.</text>
</comment>
<name>A0ABT5ZCQ4_9ACTN</name>
<accession>A0ABT5ZCQ4</accession>
<sequence length="59" mass="6598">MDQDRTAVFNRKERSPRTIIHFGKDNQVDLVLFQTTAAVTPHVDSAVTNLLLIIGCVKC</sequence>
<protein>
    <submittedName>
        <fullName evidence="1">Uncharacterized protein</fullName>
    </submittedName>
</protein>